<dbReference type="Gramene" id="TVU38153">
    <property type="protein sequence ID" value="TVU38153"/>
    <property type="gene ID" value="EJB05_11507"/>
</dbReference>
<dbReference type="OrthoDB" id="1630514at2759"/>
<dbReference type="CDD" id="cd22157">
    <property type="entry name" value="F-box_AtFBW1-like"/>
    <property type="match status" value="1"/>
</dbReference>
<dbReference type="Proteomes" id="UP000324897">
    <property type="component" value="Chromosome 4"/>
</dbReference>
<evidence type="ECO:0000313" key="2">
    <source>
        <dbReference type="EMBL" id="TVU38153.1"/>
    </source>
</evidence>
<dbReference type="InterPro" id="IPR013187">
    <property type="entry name" value="F-box-assoc_dom_typ3"/>
</dbReference>
<organism evidence="2 3">
    <name type="scientific">Eragrostis curvula</name>
    <name type="common">weeping love grass</name>
    <dbReference type="NCBI Taxonomy" id="38414"/>
    <lineage>
        <taxon>Eukaryota</taxon>
        <taxon>Viridiplantae</taxon>
        <taxon>Streptophyta</taxon>
        <taxon>Embryophyta</taxon>
        <taxon>Tracheophyta</taxon>
        <taxon>Spermatophyta</taxon>
        <taxon>Magnoliopsida</taxon>
        <taxon>Liliopsida</taxon>
        <taxon>Poales</taxon>
        <taxon>Poaceae</taxon>
        <taxon>PACMAD clade</taxon>
        <taxon>Chloridoideae</taxon>
        <taxon>Eragrostideae</taxon>
        <taxon>Eragrostidinae</taxon>
        <taxon>Eragrostis</taxon>
    </lineage>
</organism>
<dbReference type="SMART" id="SM00256">
    <property type="entry name" value="FBOX"/>
    <property type="match status" value="1"/>
</dbReference>
<dbReference type="Pfam" id="PF08268">
    <property type="entry name" value="FBA_3"/>
    <property type="match status" value="1"/>
</dbReference>
<keyword evidence="3" id="KW-1185">Reference proteome</keyword>
<gene>
    <name evidence="2" type="ORF">EJB05_11507</name>
</gene>
<dbReference type="EMBL" id="RWGY01000007">
    <property type="protein sequence ID" value="TVU38153.1"/>
    <property type="molecule type" value="Genomic_DNA"/>
</dbReference>
<reference evidence="2 3" key="1">
    <citation type="journal article" date="2019" name="Sci. Rep.">
        <title>A high-quality genome of Eragrostis curvula grass provides insights into Poaceae evolution and supports new strategies to enhance forage quality.</title>
        <authorList>
            <person name="Carballo J."/>
            <person name="Santos B.A.C.M."/>
            <person name="Zappacosta D."/>
            <person name="Garbus I."/>
            <person name="Selva J.P."/>
            <person name="Gallo C.A."/>
            <person name="Diaz A."/>
            <person name="Albertini E."/>
            <person name="Caccamo M."/>
            <person name="Echenique V."/>
        </authorList>
    </citation>
    <scope>NUCLEOTIDE SEQUENCE [LARGE SCALE GENOMIC DNA]</scope>
    <source>
        <strain evidence="3">cv. Victoria</strain>
        <tissue evidence="2">Leaf</tissue>
    </source>
</reference>
<dbReference type="PANTHER" id="PTHR31111">
    <property type="entry name" value="BNAA05G37150D PROTEIN-RELATED"/>
    <property type="match status" value="1"/>
</dbReference>
<dbReference type="SUPFAM" id="SSF81383">
    <property type="entry name" value="F-box domain"/>
    <property type="match status" value="1"/>
</dbReference>
<evidence type="ECO:0000313" key="3">
    <source>
        <dbReference type="Proteomes" id="UP000324897"/>
    </source>
</evidence>
<dbReference type="Pfam" id="PF00646">
    <property type="entry name" value="F-box"/>
    <property type="match status" value="1"/>
</dbReference>
<dbReference type="AlphaFoldDB" id="A0A5J9VPP2"/>
<sequence>MAASPLARHQQAATLADLHAVVANDGVLPTDLLTEVLLRVPAKALCRFHLVCRSWRSLTSDPYFARAHSSRHPLFVCCSNTKDLEECEVHILDMFGRIVKRMRRLGELDIHLTTQADLVCVKKRVAWTERQDLLLNPATGEIHVLPDERMSNEVRTSYLGCVPSTGEYKVLCVVEYLVSIHSSPSSRRLHALLLLSSPHRLFLLSSPAAGSPVAAVNHAQPPSAAVVPH</sequence>
<dbReference type="Gene3D" id="1.20.1280.50">
    <property type="match status" value="1"/>
</dbReference>
<name>A0A5J9VPP2_9POAL</name>
<dbReference type="InterPro" id="IPR001810">
    <property type="entry name" value="F-box_dom"/>
</dbReference>
<dbReference type="PROSITE" id="PS50181">
    <property type="entry name" value="FBOX"/>
    <property type="match status" value="1"/>
</dbReference>
<accession>A0A5J9VPP2</accession>
<protein>
    <recommendedName>
        <fullName evidence="1">F-box domain-containing protein</fullName>
    </recommendedName>
</protein>
<dbReference type="PANTHER" id="PTHR31111:SF133">
    <property type="entry name" value="OS07G0196600 PROTEIN"/>
    <property type="match status" value="1"/>
</dbReference>
<feature type="non-terminal residue" evidence="2">
    <location>
        <position position="1"/>
    </location>
</feature>
<evidence type="ECO:0000259" key="1">
    <source>
        <dbReference type="PROSITE" id="PS50181"/>
    </source>
</evidence>
<feature type="domain" description="F-box" evidence="1">
    <location>
        <begin position="22"/>
        <end position="67"/>
    </location>
</feature>
<comment type="caution">
    <text evidence="2">The sequence shown here is derived from an EMBL/GenBank/DDBJ whole genome shotgun (WGS) entry which is preliminary data.</text>
</comment>
<proteinExistence type="predicted"/>
<dbReference type="InterPro" id="IPR036047">
    <property type="entry name" value="F-box-like_dom_sf"/>
</dbReference>